<evidence type="ECO:0000256" key="8">
    <source>
        <dbReference type="SAM" id="MobiDB-lite"/>
    </source>
</evidence>
<sequence length="404" mass="46889">MTEEVKHENSKNEEPNVLKERTREEKRKTAYKVVNETLLKEHAFWANEPLGKRAPDSNEKPVDSSKQLLDASSELDIEIRQIDLQTEISSVCELLMGHYIEDGKGKFSLQYSPEFIKWQLESPYAYPEWNIGVFTEGTLIGFISATAIDIKIKESTPKTAVVNFLCVHKKYRKRRLAPLLIKEVTKEVNKKGIFSALFTSGEKLPYIFTRSRYYHRILREGPLVESGFCDQEDVENATEDEITLHDSETVQYRRIKEEELPEAYKMYCNKYQQLDLSANFTYEQFKYYVYGKERISDMLISQDGSEFVSMFYLATKPAENNATIRTAYLSYHTMRHGVGSMQGVIRYLKNMDECDVFNALELESNTEDILVKSGFLKGDGVINYYLFNWDTELIPASRNSFTPY</sequence>
<reference evidence="10 11" key="1">
    <citation type="journal article" date="2014" name="Genome Announc.">
        <title>Genome Sequence of the Microsporidian Species Nematocida sp1 Strain ERTm6 (ATCC PRA-372).</title>
        <authorList>
            <person name="Bakowski M.A."/>
            <person name="Priest M."/>
            <person name="Young S."/>
            <person name="Cuomo C.A."/>
            <person name="Troemel E.R."/>
        </authorList>
    </citation>
    <scope>NUCLEOTIDE SEQUENCE [LARGE SCALE GENOMIC DNA]</scope>
    <source>
        <strain evidence="10 11">ERTm6</strain>
    </source>
</reference>
<dbReference type="Pfam" id="PF02799">
    <property type="entry name" value="NMT_C"/>
    <property type="match status" value="1"/>
</dbReference>
<dbReference type="SUPFAM" id="SSF55729">
    <property type="entry name" value="Acyl-CoA N-acyltransferases (Nat)"/>
    <property type="match status" value="2"/>
</dbReference>
<evidence type="ECO:0000256" key="2">
    <source>
        <dbReference type="ARBA" id="ARBA00012923"/>
    </source>
</evidence>
<evidence type="ECO:0000256" key="1">
    <source>
        <dbReference type="ARBA" id="ARBA00009469"/>
    </source>
</evidence>
<dbReference type="GO" id="GO:0004379">
    <property type="term" value="F:glycylpeptide N-tetradecanoyltransferase activity"/>
    <property type="evidence" value="ECO:0007669"/>
    <property type="project" value="UniProtKB-EC"/>
</dbReference>
<proteinExistence type="inferred from homology"/>
<protein>
    <recommendedName>
        <fullName evidence="3 6">Glycylpeptide N-tetradecanoyltransferase</fullName>
        <ecNumber evidence="2 6">2.3.1.97</ecNumber>
    </recommendedName>
</protein>
<dbReference type="EC" id="2.3.1.97" evidence="2 6"/>
<dbReference type="InterPro" id="IPR022677">
    <property type="entry name" value="NMT_C"/>
</dbReference>
<evidence type="ECO:0000259" key="9">
    <source>
        <dbReference type="PROSITE" id="PS51186"/>
    </source>
</evidence>
<evidence type="ECO:0000256" key="6">
    <source>
        <dbReference type="RuleBase" id="RU000586"/>
    </source>
</evidence>
<evidence type="ECO:0000256" key="4">
    <source>
        <dbReference type="ARBA" id="ARBA00022679"/>
    </source>
</evidence>
<dbReference type="InterPro" id="IPR016181">
    <property type="entry name" value="Acyl_CoA_acyltransferase"/>
</dbReference>
<evidence type="ECO:0000256" key="3">
    <source>
        <dbReference type="ARBA" id="ARBA00022240"/>
    </source>
</evidence>
<comment type="similarity">
    <text evidence="1 7">Belongs to the NMT family.</text>
</comment>
<dbReference type="OrthoDB" id="60315at2759"/>
<dbReference type="PANTHER" id="PTHR11377:SF5">
    <property type="entry name" value="GLYCYLPEPTIDE N-TETRADECANOYLTRANSFERASE"/>
    <property type="match status" value="1"/>
</dbReference>
<dbReference type="HOGENOM" id="CLU_022882_0_1_1"/>
<comment type="catalytic activity">
    <reaction evidence="6">
        <text>N-terminal glycyl-[protein] + tetradecanoyl-CoA = N-tetradecanoylglycyl-[protein] + CoA + H(+)</text>
        <dbReference type="Rhea" id="RHEA:15521"/>
        <dbReference type="Rhea" id="RHEA-COMP:12666"/>
        <dbReference type="Rhea" id="RHEA-COMP:12667"/>
        <dbReference type="ChEBI" id="CHEBI:15378"/>
        <dbReference type="ChEBI" id="CHEBI:57287"/>
        <dbReference type="ChEBI" id="CHEBI:57385"/>
        <dbReference type="ChEBI" id="CHEBI:64723"/>
        <dbReference type="ChEBI" id="CHEBI:133050"/>
        <dbReference type="EC" id="2.3.1.97"/>
    </reaction>
</comment>
<gene>
    <name evidence="10" type="ORF">NESG_00300</name>
</gene>
<dbReference type="Gene3D" id="3.40.630.170">
    <property type="match status" value="1"/>
</dbReference>
<dbReference type="InterPro" id="IPR000182">
    <property type="entry name" value="GNAT_dom"/>
</dbReference>
<keyword evidence="5 6" id="KW-0012">Acyltransferase</keyword>
<comment type="caution">
    <text evidence="10">The sequence shown here is derived from an EMBL/GenBank/DDBJ whole genome shotgun (WGS) entry which is preliminary data.</text>
</comment>
<evidence type="ECO:0000313" key="11">
    <source>
        <dbReference type="Proteomes" id="UP000054524"/>
    </source>
</evidence>
<evidence type="ECO:0000313" key="10">
    <source>
        <dbReference type="EMBL" id="KFG27223.1"/>
    </source>
</evidence>
<feature type="domain" description="N-acetyltransferase" evidence="9">
    <location>
        <begin position="77"/>
        <end position="251"/>
    </location>
</feature>
<dbReference type="Pfam" id="PF01233">
    <property type="entry name" value="NMT"/>
    <property type="match status" value="1"/>
</dbReference>
<evidence type="ECO:0000256" key="7">
    <source>
        <dbReference type="RuleBase" id="RU004178"/>
    </source>
</evidence>
<dbReference type="GeneID" id="77675273"/>
<keyword evidence="4 6" id="KW-0808">Transferase</keyword>
<dbReference type="RefSeq" id="XP_052905778.1">
    <property type="nucleotide sequence ID" value="XM_053047953.1"/>
</dbReference>
<dbReference type="InterPro" id="IPR022676">
    <property type="entry name" value="NMT_N"/>
</dbReference>
<organism evidence="10 11">
    <name type="scientific">Nematocida ausubeli (strain ATCC PRA-371 / ERTm2)</name>
    <name type="common">Nematode killer fungus</name>
    <dbReference type="NCBI Taxonomy" id="1913371"/>
    <lineage>
        <taxon>Eukaryota</taxon>
        <taxon>Fungi</taxon>
        <taxon>Fungi incertae sedis</taxon>
        <taxon>Microsporidia</taxon>
        <taxon>Nematocida</taxon>
    </lineage>
</organism>
<keyword evidence="11" id="KW-1185">Reference proteome</keyword>
<dbReference type="PANTHER" id="PTHR11377">
    <property type="entry name" value="N-MYRISTOYL TRANSFERASE"/>
    <property type="match status" value="1"/>
</dbReference>
<dbReference type="AlphaFoldDB" id="A0A086J505"/>
<name>A0A086J505_NEMA1</name>
<dbReference type="GO" id="GO:0005737">
    <property type="term" value="C:cytoplasm"/>
    <property type="evidence" value="ECO:0007669"/>
    <property type="project" value="TreeGrafter"/>
</dbReference>
<dbReference type="Proteomes" id="UP000054524">
    <property type="component" value="Unassembled WGS sequence"/>
</dbReference>
<dbReference type="InterPro" id="IPR000903">
    <property type="entry name" value="NMT"/>
</dbReference>
<feature type="region of interest" description="Disordered" evidence="8">
    <location>
        <begin position="1"/>
        <end position="26"/>
    </location>
</feature>
<dbReference type="PROSITE" id="PS51186">
    <property type="entry name" value="GNAT"/>
    <property type="match status" value="1"/>
</dbReference>
<accession>A0A086J505</accession>
<comment type="function">
    <text evidence="6">Adds a myristoyl group to the N-terminal glycine residue of certain cellular proteins.</text>
</comment>
<dbReference type="EMBL" id="AKIJ01000001">
    <property type="protein sequence ID" value="KFG27223.1"/>
    <property type="molecule type" value="Genomic_DNA"/>
</dbReference>
<evidence type="ECO:0000256" key="5">
    <source>
        <dbReference type="ARBA" id="ARBA00023315"/>
    </source>
</evidence>
<dbReference type="CDD" id="cd04301">
    <property type="entry name" value="NAT_SF"/>
    <property type="match status" value="1"/>
</dbReference>